<dbReference type="EMBL" id="LK996017">
    <property type="protein sequence ID" value="CDX02298.1"/>
    <property type="molecule type" value="Genomic_DNA"/>
</dbReference>
<name>A0A098B0C0_DESHA</name>
<gene>
    <name evidence="1" type="ORF">DPCES_2411</name>
</gene>
<dbReference type="PATRIC" id="fig|49338.4.peg.2592"/>
<proteinExistence type="predicted"/>
<protein>
    <submittedName>
        <fullName evidence="1">Uncharacterized protein</fullName>
    </submittedName>
</protein>
<evidence type="ECO:0000313" key="1">
    <source>
        <dbReference type="EMBL" id="CDX02298.1"/>
    </source>
</evidence>
<reference evidence="1" key="1">
    <citation type="submission" date="2014-07" db="EMBL/GenBank/DDBJ databases">
        <authorList>
            <person name="Hornung V.Bastian."/>
        </authorList>
    </citation>
    <scope>NUCLEOTIDE SEQUENCE</scope>
    <source>
        <strain evidence="1">PCE-S</strain>
    </source>
</reference>
<sequence>MPVIRVEELCFLFCTLCTFCNLMGEILINPFSTLNKPLRNPMETLNES</sequence>
<accession>A0A098B0C0</accession>
<dbReference type="AlphaFoldDB" id="A0A098B0C0"/>
<organism evidence="1">
    <name type="scientific">Desulfitobacterium hafniense</name>
    <name type="common">Desulfitobacterium frappieri</name>
    <dbReference type="NCBI Taxonomy" id="49338"/>
    <lineage>
        <taxon>Bacteria</taxon>
        <taxon>Bacillati</taxon>
        <taxon>Bacillota</taxon>
        <taxon>Clostridia</taxon>
        <taxon>Eubacteriales</taxon>
        <taxon>Desulfitobacteriaceae</taxon>
        <taxon>Desulfitobacterium</taxon>
    </lineage>
</organism>